<dbReference type="AlphaFoldDB" id="A0A6A4GWG2"/>
<accession>A0A6A4GWG2</accession>
<protein>
    <submittedName>
        <fullName evidence="2">Uncharacterized protein</fullName>
    </submittedName>
</protein>
<dbReference type="EMBL" id="ML769670">
    <property type="protein sequence ID" value="KAE9390098.1"/>
    <property type="molecule type" value="Genomic_DNA"/>
</dbReference>
<sequence>MLNYKYLLALIVLASYVQAAAIPQGAAFRAAGLYNVESDALTLKEPAFDDTSTISHSDHVYLVETEHPPEEPRNIVKDVEKVLSHLRRSDHVYLVETEHPSEEPRVLCRESAQPPSPFLMRPLEVNSIEVWSLLRKRKAKTTGREVWVK</sequence>
<gene>
    <name evidence="2" type="ORF">BT96DRAFT_946384</name>
</gene>
<dbReference type="Proteomes" id="UP000799118">
    <property type="component" value="Unassembled WGS sequence"/>
</dbReference>
<feature type="chain" id="PRO_5025695063" evidence="1">
    <location>
        <begin position="20"/>
        <end position="149"/>
    </location>
</feature>
<evidence type="ECO:0000313" key="2">
    <source>
        <dbReference type="EMBL" id="KAE9390098.1"/>
    </source>
</evidence>
<keyword evidence="3" id="KW-1185">Reference proteome</keyword>
<keyword evidence="1" id="KW-0732">Signal</keyword>
<feature type="signal peptide" evidence="1">
    <location>
        <begin position="1"/>
        <end position="19"/>
    </location>
</feature>
<evidence type="ECO:0000313" key="3">
    <source>
        <dbReference type="Proteomes" id="UP000799118"/>
    </source>
</evidence>
<evidence type="ECO:0000256" key="1">
    <source>
        <dbReference type="SAM" id="SignalP"/>
    </source>
</evidence>
<reference evidence="2" key="1">
    <citation type="journal article" date="2019" name="Environ. Microbiol.">
        <title>Fungal ecological strategies reflected in gene transcription - a case study of two litter decomposers.</title>
        <authorList>
            <person name="Barbi F."/>
            <person name="Kohler A."/>
            <person name="Barry K."/>
            <person name="Baskaran P."/>
            <person name="Daum C."/>
            <person name="Fauchery L."/>
            <person name="Ihrmark K."/>
            <person name="Kuo A."/>
            <person name="LaButti K."/>
            <person name="Lipzen A."/>
            <person name="Morin E."/>
            <person name="Grigoriev I.V."/>
            <person name="Henrissat B."/>
            <person name="Lindahl B."/>
            <person name="Martin F."/>
        </authorList>
    </citation>
    <scope>NUCLEOTIDE SEQUENCE</scope>
    <source>
        <strain evidence="2">JB14</strain>
    </source>
</reference>
<name>A0A6A4GWG2_9AGAR</name>
<organism evidence="2 3">
    <name type="scientific">Gymnopus androsaceus JB14</name>
    <dbReference type="NCBI Taxonomy" id="1447944"/>
    <lineage>
        <taxon>Eukaryota</taxon>
        <taxon>Fungi</taxon>
        <taxon>Dikarya</taxon>
        <taxon>Basidiomycota</taxon>
        <taxon>Agaricomycotina</taxon>
        <taxon>Agaricomycetes</taxon>
        <taxon>Agaricomycetidae</taxon>
        <taxon>Agaricales</taxon>
        <taxon>Marasmiineae</taxon>
        <taxon>Omphalotaceae</taxon>
        <taxon>Gymnopus</taxon>
    </lineage>
</organism>
<proteinExistence type="predicted"/>